<dbReference type="AlphaFoldDB" id="A0A4R8SVQ1"/>
<reference evidence="2 3" key="1">
    <citation type="journal article" date="2019" name="Sci. Rep.">
        <title>Extended insight into the Mycobacterium chelonae-abscessus complex through whole genome sequencing of Mycobacterium salmoniphilum outbreak and Mycobacterium salmoniphilum-like strains.</title>
        <authorList>
            <person name="Behra P.R.K."/>
            <person name="Das S."/>
            <person name="Pettersson B.M.F."/>
            <person name="Shirreff L."/>
            <person name="DuCote T."/>
            <person name="Jacobsson K.G."/>
            <person name="Ennis D.G."/>
            <person name="Kirsebom L.A."/>
        </authorList>
    </citation>
    <scope>NUCLEOTIDE SEQUENCE [LARGE SCALE GENOMIC DNA]</scope>
    <source>
        <strain evidence="2 3">CCUG 60884</strain>
    </source>
</reference>
<feature type="compositionally biased region" description="Low complexity" evidence="1">
    <location>
        <begin position="7"/>
        <end position="25"/>
    </location>
</feature>
<dbReference type="EMBL" id="PECL01000007">
    <property type="protein sequence ID" value="TEA06397.1"/>
    <property type="molecule type" value="Genomic_DNA"/>
</dbReference>
<accession>A0A4R8SVQ1</accession>
<gene>
    <name evidence="2" type="ORF">CCUG60884_01535</name>
</gene>
<name>A0A4R8SVQ1_9MYCO</name>
<organism evidence="2 3">
    <name type="scientific">Mycobacteroides salmoniphilum</name>
    <dbReference type="NCBI Taxonomy" id="404941"/>
    <lineage>
        <taxon>Bacteria</taxon>
        <taxon>Bacillati</taxon>
        <taxon>Actinomycetota</taxon>
        <taxon>Actinomycetes</taxon>
        <taxon>Mycobacteriales</taxon>
        <taxon>Mycobacteriaceae</taxon>
        <taxon>Mycobacteroides</taxon>
    </lineage>
</organism>
<dbReference type="OrthoDB" id="4725842at2"/>
<evidence type="ECO:0000256" key="1">
    <source>
        <dbReference type="SAM" id="MobiDB-lite"/>
    </source>
</evidence>
<comment type="caution">
    <text evidence="2">The sequence shown here is derived from an EMBL/GenBank/DDBJ whole genome shotgun (WGS) entry which is preliminary data.</text>
</comment>
<feature type="region of interest" description="Disordered" evidence="1">
    <location>
        <begin position="1"/>
        <end position="29"/>
    </location>
</feature>
<evidence type="ECO:0000313" key="2">
    <source>
        <dbReference type="EMBL" id="TEA06397.1"/>
    </source>
</evidence>
<dbReference type="RefSeq" id="WP_134083482.1">
    <property type="nucleotide sequence ID" value="NZ_JAPDRC010000001.1"/>
</dbReference>
<protein>
    <submittedName>
        <fullName evidence="2">Uncharacterized protein</fullName>
    </submittedName>
</protein>
<dbReference type="Proteomes" id="UP000294604">
    <property type="component" value="Unassembled WGS sequence"/>
</dbReference>
<sequence length="212" mass="22808">MSEEQNTAPTAAAGTPPAPVVPTTASKPKWWRNPKVRTAIVVAGAILLIVGKLATAEKRQEHRADADARHEVATYAVGDCVTFGPTKGEKFDISHTDCAKDISYTVGAKPAAGQACPGTSYSEYTWTLHDNTTEKLCLASNLVTGHCYRLPIDAHSFIETAECTDPAGYKVAQRLENSTDAAQCPPEVKKYIDYPQPSWIYCLAPTQATPVA</sequence>
<dbReference type="STRING" id="404941.GCA_002013645_03184"/>
<proteinExistence type="predicted"/>
<evidence type="ECO:0000313" key="3">
    <source>
        <dbReference type="Proteomes" id="UP000294604"/>
    </source>
</evidence>